<evidence type="ECO:0000256" key="2">
    <source>
        <dbReference type="ARBA" id="ARBA00013903"/>
    </source>
</evidence>
<comment type="caution">
    <text evidence="13">The sequence shown here is derived from an EMBL/GenBank/DDBJ whole genome shotgun (WGS) entry which is preliminary data.</text>
</comment>
<protein>
    <recommendedName>
        <fullName evidence="2">Ferredoxin--NADP reductase</fullName>
    </recommendedName>
</protein>
<dbReference type="SUPFAM" id="SSF49879">
    <property type="entry name" value="SMAD/FHA domain"/>
    <property type="match status" value="1"/>
</dbReference>
<dbReference type="InterPro" id="IPR017927">
    <property type="entry name" value="FAD-bd_FR_type"/>
</dbReference>
<dbReference type="InterPro" id="IPR008333">
    <property type="entry name" value="Cbr1-like_FAD-bd_dom"/>
</dbReference>
<dbReference type="Proteomes" id="UP001199525">
    <property type="component" value="Unassembled WGS sequence"/>
</dbReference>
<dbReference type="InterPro" id="IPR008984">
    <property type="entry name" value="SMAD_FHA_dom_sf"/>
</dbReference>
<dbReference type="PROSITE" id="PS00197">
    <property type="entry name" value="2FE2S_FER_1"/>
    <property type="match status" value="1"/>
</dbReference>
<keyword evidence="7" id="KW-0560">Oxidoreductase</keyword>
<evidence type="ECO:0000259" key="11">
    <source>
        <dbReference type="PROSITE" id="PS51085"/>
    </source>
</evidence>
<feature type="domain" description="FHA" evidence="10">
    <location>
        <begin position="30"/>
        <end position="79"/>
    </location>
</feature>
<dbReference type="InterPro" id="IPR006058">
    <property type="entry name" value="2Fe2S_fd_BS"/>
</dbReference>
<dbReference type="InterPro" id="IPR017938">
    <property type="entry name" value="Riboflavin_synthase-like_b-brl"/>
</dbReference>
<gene>
    <name evidence="13" type="ORF">LC586_24165</name>
</gene>
<dbReference type="Gene3D" id="3.10.20.30">
    <property type="match status" value="1"/>
</dbReference>
<dbReference type="SUPFAM" id="SSF63380">
    <property type="entry name" value="Riboflavin synthase domain-like"/>
    <property type="match status" value="1"/>
</dbReference>
<feature type="domain" description="FAD-binding FR-type" evidence="12">
    <location>
        <begin position="165"/>
        <end position="277"/>
    </location>
</feature>
<evidence type="ECO:0000256" key="4">
    <source>
        <dbReference type="ARBA" id="ARBA00022714"/>
    </source>
</evidence>
<dbReference type="CDD" id="cd00060">
    <property type="entry name" value="FHA"/>
    <property type="match status" value="1"/>
</dbReference>
<dbReference type="PROSITE" id="PS50006">
    <property type="entry name" value="FHA_DOMAIN"/>
    <property type="match status" value="1"/>
</dbReference>
<dbReference type="Pfam" id="PF00970">
    <property type="entry name" value="FAD_binding_6"/>
    <property type="match status" value="1"/>
</dbReference>
<evidence type="ECO:0000313" key="13">
    <source>
        <dbReference type="EMBL" id="MCC5602210.1"/>
    </source>
</evidence>
<dbReference type="InterPro" id="IPR000253">
    <property type="entry name" value="FHA_dom"/>
</dbReference>
<comment type="cofactor">
    <cofactor evidence="1">
        <name>FAD</name>
        <dbReference type="ChEBI" id="CHEBI:57692"/>
    </cofactor>
</comment>
<dbReference type="Gene3D" id="2.60.200.20">
    <property type="match status" value="1"/>
</dbReference>
<keyword evidence="9" id="KW-0411">Iron-sulfur</keyword>
<dbReference type="InterPro" id="IPR001433">
    <property type="entry name" value="OxRdtase_FAD/NAD-bd"/>
</dbReference>
<dbReference type="EMBL" id="JAIVFQ010000046">
    <property type="protein sequence ID" value="MCC5602210.1"/>
    <property type="molecule type" value="Genomic_DNA"/>
</dbReference>
<dbReference type="InterPro" id="IPR012675">
    <property type="entry name" value="Beta-grasp_dom_sf"/>
</dbReference>
<evidence type="ECO:0000256" key="6">
    <source>
        <dbReference type="ARBA" id="ARBA00022827"/>
    </source>
</evidence>
<dbReference type="InterPro" id="IPR001041">
    <property type="entry name" value="2Fe-2S_ferredoxin-type"/>
</dbReference>
<dbReference type="CDD" id="cd06215">
    <property type="entry name" value="FNR_iron_sulfur_binding_1"/>
    <property type="match status" value="1"/>
</dbReference>
<dbReference type="InterPro" id="IPR050415">
    <property type="entry name" value="MRET"/>
</dbReference>
<dbReference type="Pfam" id="PF00111">
    <property type="entry name" value="Fer2"/>
    <property type="match status" value="1"/>
</dbReference>
<keyword evidence="8" id="KW-0408">Iron</keyword>
<evidence type="ECO:0000256" key="1">
    <source>
        <dbReference type="ARBA" id="ARBA00001974"/>
    </source>
</evidence>
<keyword evidence="5" id="KW-0479">Metal-binding</keyword>
<dbReference type="CDD" id="cd00207">
    <property type="entry name" value="fer2"/>
    <property type="match status" value="1"/>
</dbReference>
<reference evidence="13 14" key="1">
    <citation type="journal article" date="2021" name="Microorganisms">
        <title>Genome Evolution of Filamentous Cyanobacterium Nostoc Species: From Facultative Symbiosis to Free Living.</title>
        <authorList>
            <person name="Huo D."/>
            <person name="Li H."/>
            <person name="Cai F."/>
            <person name="Guo X."/>
            <person name="Qiao Z."/>
            <person name="Wang W."/>
            <person name="Yu G."/>
            <person name="Li R."/>
        </authorList>
    </citation>
    <scope>NUCLEOTIDE SEQUENCE [LARGE SCALE GENOMIC DNA]</scope>
    <source>
        <strain evidence="13 14">CHAB 5714</strain>
    </source>
</reference>
<evidence type="ECO:0000256" key="8">
    <source>
        <dbReference type="ARBA" id="ARBA00023004"/>
    </source>
</evidence>
<evidence type="ECO:0000256" key="5">
    <source>
        <dbReference type="ARBA" id="ARBA00022723"/>
    </source>
</evidence>
<dbReference type="InterPro" id="IPR036010">
    <property type="entry name" value="2Fe-2S_ferredoxin-like_sf"/>
</dbReference>
<organism evidence="13 14">
    <name type="scientific">Nostoc favosum CHAB5714</name>
    <dbReference type="NCBI Taxonomy" id="2780399"/>
    <lineage>
        <taxon>Bacteria</taxon>
        <taxon>Bacillati</taxon>
        <taxon>Cyanobacteriota</taxon>
        <taxon>Cyanophyceae</taxon>
        <taxon>Nostocales</taxon>
        <taxon>Nostocaceae</taxon>
        <taxon>Nostoc</taxon>
        <taxon>Nostoc favosum</taxon>
    </lineage>
</organism>
<dbReference type="Pfam" id="PF00498">
    <property type="entry name" value="FHA"/>
    <property type="match status" value="1"/>
</dbReference>
<evidence type="ECO:0000259" key="12">
    <source>
        <dbReference type="PROSITE" id="PS51384"/>
    </source>
</evidence>
<dbReference type="PANTHER" id="PTHR47354">
    <property type="entry name" value="NADH OXIDOREDUCTASE HCR"/>
    <property type="match status" value="1"/>
</dbReference>
<dbReference type="SMART" id="SM00240">
    <property type="entry name" value="FHA"/>
    <property type="match status" value="1"/>
</dbReference>
<keyword evidence="14" id="KW-1185">Reference proteome</keyword>
<dbReference type="PROSITE" id="PS51384">
    <property type="entry name" value="FAD_FR"/>
    <property type="match status" value="1"/>
</dbReference>
<name>A0ABS8IDB6_9NOSO</name>
<evidence type="ECO:0000256" key="3">
    <source>
        <dbReference type="ARBA" id="ARBA00022630"/>
    </source>
</evidence>
<dbReference type="Pfam" id="PF00175">
    <property type="entry name" value="NAD_binding_1"/>
    <property type="match status" value="1"/>
</dbReference>
<sequence length="556" mass="61313">MLKLKLFNSKAPTEGKELEINPEMLINGECFIGRSRNCGIVLPSSEVSRIHGSLRREKEQYYFSDLASLGGSRINDEVANVNQKYLLKNNDIIRIGEFILTVEATSSNGHHLTQTEEVQTQPSTQKKSANITISVPHQQVESTRHPSEYMPVALVPPDQMSRWMKGDVMVRCVAVIDETHDVKTFRFAAEASLLFTYQPGQFMTLNLEINGKPVKRSYSISSTPSRPHTLEITVKRVPSPPDAPDISPGLVSNWLHDNLRVGHEIKISGPLGKFTCFASPSEKMLMISAGSGITPMMSMSRWVLDTAADCDIIFFHCARSPRDIIFRQELELMSSHNPKFRLAFSITRPEPGQPWWGFTGRLTEQLLYAIDPDFWQRTVYVCGPNSFMQGVKTMLEQIGFPMQNYYEESFGGAKKAKLQPSSTPVPPAANPPIAPTVAPPPFVEPVAEVTPTVAQPVVSTVVAASQTAASVILVFSKSGKEITCGGEDPILDLAEQEGVNLDSSCRSGVCGTCKIRKLQGEVKYTGEPEALDESEQEEGYILTCIAYPTGKVIIDA</sequence>
<dbReference type="InterPro" id="IPR001709">
    <property type="entry name" value="Flavoprot_Pyr_Nucl_cyt_Rdtase"/>
</dbReference>
<dbReference type="RefSeq" id="WP_229487179.1">
    <property type="nucleotide sequence ID" value="NZ_JAIVFQ010000046.1"/>
</dbReference>
<dbReference type="Gene3D" id="3.40.50.80">
    <property type="entry name" value="Nucleotide-binding domain of ferredoxin-NADP reductase (FNR) module"/>
    <property type="match status" value="1"/>
</dbReference>
<dbReference type="PROSITE" id="PS51085">
    <property type="entry name" value="2FE2S_FER_2"/>
    <property type="match status" value="1"/>
</dbReference>
<evidence type="ECO:0000256" key="7">
    <source>
        <dbReference type="ARBA" id="ARBA00023002"/>
    </source>
</evidence>
<evidence type="ECO:0000259" key="10">
    <source>
        <dbReference type="PROSITE" id="PS50006"/>
    </source>
</evidence>
<evidence type="ECO:0000313" key="14">
    <source>
        <dbReference type="Proteomes" id="UP001199525"/>
    </source>
</evidence>
<dbReference type="SUPFAM" id="SSF54292">
    <property type="entry name" value="2Fe-2S ferredoxin-like"/>
    <property type="match status" value="1"/>
</dbReference>
<dbReference type="PRINTS" id="PR00406">
    <property type="entry name" value="CYTB5RDTASE"/>
</dbReference>
<dbReference type="PANTHER" id="PTHR47354:SF6">
    <property type="entry name" value="NADH OXIDOREDUCTASE HCR"/>
    <property type="match status" value="1"/>
</dbReference>
<keyword evidence="4" id="KW-0001">2Fe-2S</keyword>
<dbReference type="SUPFAM" id="SSF52343">
    <property type="entry name" value="Ferredoxin reductase-like, C-terminal NADP-linked domain"/>
    <property type="match status" value="1"/>
</dbReference>
<accession>A0ABS8IDB6</accession>
<keyword evidence="6" id="KW-0274">FAD</keyword>
<proteinExistence type="predicted"/>
<dbReference type="InterPro" id="IPR039261">
    <property type="entry name" value="FNR_nucleotide-bd"/>
</dbReference>
<feature type="domain" description="2Fe-2S ferredoxin-type" evidence="11">
    <location>
        <begin position="469"/>
        <end position="556"/>
    </location>
</feature>
<keyword evidence="3" id="KW-0285">Flavoprotein</keyword>
<dbReference type="Gene3D" id="2.40.30.10">
    <property type="entry name" value="Translation factors"/>
    <property type="match status" value="1"/>
</dbReference>
<evidence type="ECO:0000256" key="9">
    <source>
        <dbReference type="ARBA" id="ARBA00023014"/>
    </source>
</evidence>
<dbReference type="PRINTS" id="PR00371">
    <property type="entry name" value="FPNCR"/>
</dbReference>